<feature type="compositionally biased region" description="Polar residues" evidence="1">
    <location>
        <begin position="903"/>
        <end position="914"/>
    </location>
</feature>
<feature type="compositionally biased region" description="Basic and acidic residues" evidence="1">
    <location>
        <begin position="842"/>
        <end position="857"/>
    </location>
</feature>
<dbReference type="PANTHER" id="PTHR13020:SF32">
    <property type="entry name" value="TRINUCLEOTIDE REPEAT-CONTAINING GENE 6B PROTEIN"/>
    <property type="match status" value="1"/>
</dbReference>
<feature type="compositionally biased region" description="Low complexity" evidence="1">
    <location>
        <begin position="327"/>
        <end position="339"/>
    </location>
</feature>
<feature type="compositionally biased region" description="Polar residues" evidence="1">
    <location>
        <begin position="356"/>
        <end position="367"/>
    </location>
</feature>
<dbReference type="EMBL" id="CAUEEQ010008883">
    <property type="protein sequence ID" value="CAJ0932816.1"/>
    <property type="molecule type" value="Genomic_DNA"/>
</dbReference>
<feature type="compositionally biased region" description="Low complexity" evidence="1">
    <location>
        <begin position="640"/>
        <end position="649"/>
    </location>
</feature>
<keyword evidence="3" id="KW-1185">Reference proteome</keyword>
<feature type="compositionally biased region" description="Low complexity" evidence="1">
    <location>
        <begin position="748"/>
        <end position="758"/>
    </location>
</feature>
<gene>
    <name evidence="2" type="ORF">RIMI_LOCUS5256245</name>
</gene>
<feature type="compositionally biased region" description="Low complexity" evidence="1">
    <location>
        <begin position="581"/>
        <end position="591"/>
    </location>
</feature>
<sequence>MQVESDNGGRRVIVSLDAHKAFDSVEWVDDVGENVSEDVGDKRLQVVSKFKYLGIYVSVPIAEYLQRNLAPVMGVLKAKISPRCYLKEEKKRLDYSHPGAVLLRWVSQVQNSASHLHSMTSPSGLHTAAPAQAYFVCPVEGRGKYCSAQAPERSERPGACALQYFALPSTGKSTVRLRRSGAMKTRRGRPLMKMGGAGADLRHPFDQTAAGPPLGNIGGLSTALQNAVDKPLMTVTEQKTKVPEVTKPSSSQATAASLPGSSPSPPVNGGNNAKRVAVPNGQPPSTARYMPREVPPRFRCQQDHKVLLKRGQPPPASCMLLGGGAGTPPSSSAPGTSPGNAQPGTGALLPGESGPATDSSGAAATSNYANSTWGSGAPSSSGPNANPPHAWDKVIVDGSDMEEWPCIAGVDAEPPSDNATDNNSASNPASEKGPPQGSATNHKGRGGQGQQQQQPGSECIQGVWKADPKAKPVPSSNPATEGVNRLGNWRNMGGSERTGPASGFSNFNPNTNPAAWPALVQESSRKGNPEPDGSFSSAQLGPTGPSSREQQSKMENAGAGFGASGREPATTHHTDGPKNGNTNSTNSISSNPLDNKGTAFGAGDACRGSDLSAQSTGERKNGGVGTWGTARGQSVTGDANSGHGNSGNNGRERDDARKVSSSHRPNGSRGDSWDNNKSGGNGSWGYGPQADPSEVKWGEGNKMVAGGVSQGEWKQPSGQEDLKVGDWGGSSQGNSSTGAWDNQKGHSLSENQGNSSSSACWGRSPSSAGSEAGGQSTGSNPKAGGSGDSLNSCNRRSHRPTLPDSQDALKTLLNRTDLDPRVLSNSGWGQTQIKQDAAWDTEEIKARPDGKADRGTEGWENTSQAKSSGGWGDAPSQSNQNKSGWGESHAPVSSGQEWKDTKATSWNDYKNSPSGWGGGGGGGGGGKWGKWGGGWWTTRRKGRSWMEQ</sequence>
<feature type="compositionally biased region" description="Basic residues" evidence="1">
    <location>
        <begin position="938"/>
        <end position="948"/>
    </location>
</feature>
<feature type="compositionally biased region" description="Polar residues" evidence="1">
    <location>
        <begin position="534"/>
        <end position="549"/>
    </location>
</feature>
<reference evidence="2" key="1">
    <citation type="submission" date="2023-07" db="EMBL/GenBank/DDBJ databases">
        <authorList>
            <person name="Stuckert A."/>
        </authorList>
    </citation>
    <scope>NUCLEOTIDE SEQUENCE</scope>
</reference>
<feature type="region of interest" description="Disordered" evidence="1">
    <location>
        <begin position="309"/>
        <end position="367"/>
    </location>
</feature>
<feature type="compositionally biased region" description="Polar residues" evidence="1">
    <location>
        <begin position="503"/>
        <end position="513"/>
    </location>
</feature>
<dbReference type="PANTHER" id="PTHR13020">
    <property type="entry name" value="TRINUCLEOTIDE REPEAT-CONTAINING GENE 6"/>
    <property type="match status" value="1"/>
</dbReference>
<feature type="region of interest" description="Disordered" evidence="1">
    <location>
        <begin position="239"/>
        <end position="297"/>
    </location>
</feature>
<dbReference type="Proteomes" id="UP001176940">
    <property type="component" value="Unassembled WGS sequence"/>
</dbReference>
<feature type="compositionally biased region" description="Low complexity" evidence="1">
    <location>
        <begin position="255"/>
        <end position="273"/>
    </location>
</feature>
<dbReference type="InterPro" id="IPR052068">
    <property type="entry name" value="GW182_domain"/>
</dbReference>
<comment type="caution">
    <text evidence="2">The sequence shown here is derived from an EMBL/GenBank/DDBJ whole genome shotgun (WGS) entry which is preliminary data.</text>
</comment>
<organism evidence="2 3">
    <name type="scientific">Ranitomeya imitator</name>
    <name type="common">mimic poison frog</name>
    <dbReference type="NCBI Taxonomy" id="111125"/>
    <lineage>
        <taxon>Eukaryota</taxon>
        <taxon>Metazoa</taxon>
        <taxon>Chordata</taxon>
        <taxon>Craniata</taxon>
        <taxon>Vertebrata</taxon>
        <taxon>Euteleostomi</taxon>
        <taxon>Amphibia</taxon>
        <taxon>Batrachia</taxon>
        <taxon>Anura</taxon>
        <taxon>Neobatrachia</taxon>
        <taxon>Hyloidea</taxon>
        <taxon>Dendrobatidae</taxon>
        <taxon>Dendrobatinae</taxon>
        <taxon>Ranitomeya</taxon>
    </lineage>
</organism>
<protein>
    <submittedName>
        <fullName evidence="2">Uncharacterized protein</fullName>
    </submittedName>
</protein>
<feature type="compositionally biased region" description="Gly residues" evidence="1">
    <location>
        <begin position="915"/>
        <end position="935"/>
    </location>
</feature>
<feature type="compositionally biased region" description="Low complexity" evidence="1">
    <location>
        <begin position="415"/>
        <end position="430"/>
    </location>
</feature>
<feature type="compositionally biased region" description="Low complexity" evidence="1">
    <location>
        <begin position="450"/>
        <end position="462"/>
    </location>
</feature>
<feature type="region of interest" description="Disordered" evidence="1">
    <location>
        <begin position="373"/>
        <end position="392"/>
    </location>
</feature>
<evidence type="ECO:0000313" key="2">
    <source>
        <dbReference type="EMBL" id="CAJ0932816.1"/>
    </source>
</evidence>
<feature type="compositionally biased region" description="Polar residues" evidence="1">
    <location>
        <begin position="823"/>
        <end position="834"/>
    </location>
</feature>
<name>A0ABN9L4E7_9NEOB</name>
<feature type="region of interest" description="Disordered" evidence="1">
    <location>
        <begin position="397"/>
        <end position="948"/>
    </location>
</feature>
<proteinExistence type="predicted"/>
<evidence type="ECO:0000256" key="1">
    <source>
        <dbReference type="SAM" id="MobiDB-lite"/>
    </source>
</evidence>
<evidence type="ECO:0000313" key="3">
    <source>
        <dbReference type="Proteomes" id="UP001176940"/>
    </source>
</evidence>
<accession>A0ABN9L4E7</accession>
<feature type="compositionally biased region" description="Low complexity" evidence="1">
    <location>
        <begin position="374"/>
        <end position="388"/>
    </location>
</feature>